<comment type="caution">
    <text evidence="1">The sequence shown here is derived from an EMBL/GenBank/DDBJ whole genome shotgun (WGS) entry which is preliminary data.</text>
</comment>
<evidence type="ECO:0000313" key="1">
    <source>
        <dbReference type="EMBL" id="KAI9904432.1"/>
    </source>
</evidence>
<protein>
    <submittedName>
        <fullName evidence="1">Uncharacterized protein</fullName>
    </submittedName>
</protein>
<sequence length="837" mass="91154">MASASDLVSRIRTRLSNKRRHSYTSTRSAGSSSVTRSNSSSRGQYRETSSLAAHSPTETQQTPITDGGYLSPPRKGSDVQAQHIQEQVEDVDGNEKQDHDLLRPADAVEAKRNGDGATASGDEQGQAPKPDSRQSPAAPASPLPIGSDPLSSDLHSSPAPSSPSIQQAQTQQHPPPSSASKLVRKPSATQLDSIDEASSPTSPTSTPAVPRVRVNDADKDASDERILQQELQKSQKLASSDQDNNTAKDTAEDTDDSLTSPRTKSKRPESLELNAQYFNSAFASVAHNHPSVLTPVSYTPTRPQAPPRRQSLLSNRQLSFVRALLQPQGLTNDVAEDASFTQRQSIDIGEIPVNMVTRKIWVKRPHASATLVQVNEDDLVDDVRDMILRKYANSLGKTFDSPDLTIRISPREDAHRDRTLGPEESICRTLDAYFPGGQNVEEALIIDIPRRTPKASPRPTTLFVTEDGRPSEAGEGYFPPVGGVPSPHHHITIPAPTNGTVSHSIAVLETGHIPSIPSPGGTRSRVFRDRTDRPRLQHRAHTSSSPTVISNASSMPLPAAVAAAQVANHEPTGAPVPSQVPMPTSPVTVESPKNRVSTPPPRVASPRPSTTRTKKAKKLPDHSSISPGLLHGGVPPISVLIVEDNPINLKLLEAFVKRLKVRWQTAMNGRDAVKKWRNGGFHLVLMDIQLPVMNGLDATREIRRLERVNSIGVFSNSPSSVVPEEDDNGELKDKDRLEKPELFKSPVIIVALTASSLQSDRHDALAAGCNDFLTKPVNFVWLERKVMEWGCMQALIDYDGWRKWKDFSHDKDDGESTKRVSAAKFKTKKGRSTLTPA</sequence>
<dbReference type="EMBL" id="CM047940">
    <property type="protein sequence ID" value="KAI9904432.1"/>
    <property type="molecule type" value="Genomic_DNA"/>
</dbReference>
<gene>
    <name evidence="1" type="ORF">N3K66_000961</name>
</gene>
<dbReference type="Proteomes" id="UP001163324">
    <property type="component" value="Chromosome 1"/>
</dbReference>
<keyword evidence="2" id="KW-1185">Reference proteome</keyword>
<evidence type="ECO:0000313" key="2">
    <source>
        <dbReference type="Proteomes" id="UP001163324"/>
    </source>
</evidence>
<reference evidence="1" key="1">
    <citation type="submission" date="2022-10" db="EMBL/GenBank/DDBJ databases">
        <title>Complete Genome of Trichothecium roseum strain YXFP-22015, a Plant Pathogen Isolated from Citrus.</title>
        <authorList>
            <person name="Wang Y."/>
            <person name="Zhu L."/>
        </authorList>
    </citation>
    <scope>NUCLEOTIDE SEQUENCE</scope>
    <source>
        <strain evidence="1">YXFP-22015</strain>
    </source>
</reference>
<organism evidence="1 2">
    <name type="scientific">Trichothecium roseum</name>
    <dbReference type="NCBI Taxonomy" id="47278"/>
    <lineage>
        <taxon>Eukaryota</taxon>
        <taxon>Fungi</taxon>
        <taxon>Dikarya</taxon>
        <taxon>Ascomycota</taxon>
        <taxon>Pezizomycotina</taxon>
        <taxon>Sordariomycetes</taxon>
        <taxon>Hypocreomycetidae</taxon>
        <taxon>Hypocreales</taxon>
        <taxon>Hypocreales incertae sedis</taxon>
        <taxon>Trichothecium</taxon>
    </lineage>
</organism>
<name>A0ACC0VEX7_9HYPO</name>
<accession>A0ACC0VEX7</accession>
<proteinExistence type="predicted"/>